<dbReference type="RefSeq" id="XP_052130514.1">
    <property type="nucleotide sequence ID" value="XM_052274554.1"/>
</dbReference>
<dbReference type="PANTHER" id="PTHR24251">
    <property type="entry name" value="OVOCHYMASE-RELATED"/>
    <property type="match status" value="1"/>
</dbReference>
<evidence type="ECO:0000256" key="2">
    <source>
        <dbReference type="ARBA" id="ARBA00023157"/>
    </source>
</evidence>
<evidence type="ECO:0000256" key="1">
    <source>
        <dbReference type="ARBA" id="ARBA00022737"/>
    </source>
</evidence>
<dbReference type="SUPFAM" id="SSF49854">
    <property type="entry name" value="Spermadhesin, CUB domain"/>
    <property type="match status" value="2"/>
</dbReference>
<reference evidence="6" key="1">
    <citation type="submission" date="2025-08" db="UniProtKB">
        <authorList>
            <consortium name="RefSeq"/>
        </authorList>
    </citation>
    <scope>IDENTIFICATION</scope>
</reference>
<dbReference type="InterPro" id="IPR035914">
    <property type="entry name" value="Sperma_CUB_dom_sf"/>
</dbReference>
<dbReference type="OrthoDB" id="10009301at2759"/>
<dbReference type="CDD" id="cd00041">
    <property type="entry name" value="CUB"/>
    <property type="match status" value="2"/>
</dbReference>
<keyword evidence="5" id="KW-1185">Reference proteome</keyword>
<gene>
    <name evidence="6" type="primary">LOC127751279</name>
</gene>
<dbReference type="InterPro" id="IPR000859">
    <property type="entry name" value="CUB_dom"/>
</dbReference>
<dbReference type="SMART" id="SM00042">
    <property type="entry name" value="CUB"/>
    <property type="match status" value="1"/>
</dbReference>
<evidence type="ECO:0000313" key="5">
    <source>
        <dbReference type="Proteomes" id="UP000504606"/>
    </source>
</evidence>
<comment type="caution">
    <text evidence="3">Lacks conserved residue(s) required for the propagation of feature annotation.</text>
</comment>
<proteinExistence type="predicted"/>
<accession>A0A9C6XTB9</accession>
<keyword evidence="1" id="KW-0677">Repeat</keyword>
<dbReference type="GeneID" id="127751279"/>
<evidence type="ECO:0000259" key="4">
    <source>
        <dbReference type="PROSITE" id="PS01180"/>
    </source>
</evidence>
<evidence type="ECO:0000256" key="3">
    <source>
        <dbReference type="PROSITE-ProRule" id="PRU00059"/>
    </source>
</evidence>
<organism evidence="5 6">
    <name type="scientific">Frankliniella occidentalis</name>
    <name type="common">Western flower thrips</name>
    <name type="synonym">Euthrips occidentalis</name>
    <dbReference type="NCBI Taxonomy" id="133901"/>
    <lineage>
        <taxon>Eukaryota</taxon>
        <taxon>Metazoa</taxon>
        <taxon>Ecdysozoa</taxon>
        <taxon>Arthropoda</taxon>
        <taxon>Hexapoda</taxon>
        <taxon>Insecta</taxon>
        <taxon>Pterygota</taxon>
        <taxon>Neoptera</taxon>
        <taxon>Paraneoptera</taxon>
        <taxon>Thysanoptera</taxon>
        <taxon>Terebrantia</taxon>
        <taxon>Thripoidea</taxon>
        <taxon>Thripidae</taxon>
        <taxon>Frankliniella</taxon>
    </lineage>
</organism>
<dbReference type="PROSITE" id="PS01180">
    <property type="entry name" value="CUB"/>
    <property type="match status" value="1"/>
</dbReference>
<dbReference type="FunFam" id="2.60.120.290:FF:000005">
    <property type="entry name" value="Procollagen C-endopeptidase enhancer 1"/>
    <property type="match status" value="1"/>
</dbReference>
<sequence>MGRFCRSRNTTTLTSSDRHMWLRLNADLPPGSRSELRLVATARPGLCTTGALKGFDLGSNVTHLEFVSPGYPHPPAFVRCQYDINPGMYAVVVNVTDLDLGGPANCLGKDSPATHVDTGRLDITRVTAGGWSSKDKVVVGNQLNAMMMPNFYSLEMYADNTMSFCSKERPPPISVPPYSGAIRITYHSGTATGRGYKLTVSASRCPPADLLEPSGAVFLNNEAKECVIRIVAPTNQTITFFIGENSYITPSTDCKEGGLEVLDGLAGSSPRIGRVCEPSMSRGFSSTGPGMLIKYWAKDFNTYSRVDGHYWTTDQGPGCGGALHQDSGVFTSPMYPAPYRNASVCRWDIFSPGARSPVLNFKAFDLGPNTSCDTDFVEVFDVDAEDRETSLARYCGKDKPGFVRGHTHRIAVKYTTSVRNGGTGWMVEFRGLASGDQWHQLDSWKSTTL</sequence>
<dbReference type="KEGG" id="foc:127751279"/>
<dbReference type="Proteomes" id="UP000504606">
    <property type="component" value="Unplaced"/>
</dbReference>
<protein>
    <submittedName>
        <fullName evidence="6">Cubilin-like</fullName>
    </submittedName>
</protein>
<dbReference type="Pfam" id="PF00431">
    <property type="entry name" value="CUB"/>
    <property type="match status" value="2"/>
</dbReference>
<evidence type="ECO:0000313" key="6">
    <source>
        <dbReference type="RefSeq" id="XP_052130514.1"/>
    </source>
</evidence>
<feature type="domain" description="CUB" evidence="4">
    <location>
        <begin position="319"/>
        <end position="432"/>
    </location>
</feature>
<keyword evidence="2" id="KW-1015">Disulfide bond</keyword>
<dbReference type="Gene3D" id="2.60.120.290">
    <property type="entry name" value="Spermadhesin, CUB domain"/>
    <property type="match status" value="3"/>
</dbReference>
<dbReference type="AlphaFoldDB" id="A0A9C6XTB9"/>
<name>A0A9C6XTB9_FRAOC</name>